<evidence type="ECO:0000313" key="5">
    <source>
        <dbReference type="EMBL" id="SOB59117.1"/>
    </source>
</evidence>
<evidence type="ECO:0000256" key="3">
    <source>
        <dbReference type="ARBA" id="ARBA00022777"/>
    </source>
</evidence>
<dbReference type="RefSeq" id="WP_097012032.1">
    <property type="nucleotide sequence ID" value="NZ_LT907975.1"/>
</dbReference>
<dbReference type="PANTHER" id="PTHR43085">
    <property type="entry name" value="HEXOKINASE FAMILY MEMBER"/>
    <property type="match status" value="1"/>
</dbReference>
<evidence type="ECO:0000313" key="6">
    <source>
        <dbReference type="Proteomes" id="UP000219215"/>
    </source>
</evidence>
<evidence type="ECO:0000256" key="2">
    <source>
        <dbReference type="ARBA" id="ARBA00022679"/>
    </source>
</evidence>
<evidence type="ECO:0000256" key="1">
    <source>
        <dbReference type="ARBA" id="ARBA00010688"/>
    </source>
</evidence>
<dbReference type="GO" id="GO:0016301">
    <property type="term" value="F:kinase activity"/>
    <property type="evidence" value="ECO:0007669"/>
    <property type="project" value="UniProtKB-KW"/>
</dbReference>
<dbReference type="InterPro" id="IPR002173">
    <property type="entry name" value="Carboh/pur_kinase_PfkB_CS"/>
</dbReference>
<dbReference type="InterPro" id="IPR011611">
    <property type="entry name" value="PfkB_dom"/>
</dbReference>
<keyword evidence="3 5" id="KW-0418">Kinase</keyword>
<dbReference type="InterPro" id="IPR029056">
    <property type="entry name" value="Ribokinase-like"/>
</dbReference>
<dbReference type="Pfam" id="PF00294">
    <property type="entry name" value="PfkB"/>
    <property type="match status" value="1"/>
</dbReference>
<sequence>MKTPIALGLGEILWDVLPGGRKLGGAPANFAYHVNALGGTGIPVSRIGKDDLGREALDILQAKGIATSLIDVDIEHPTGTVNADIDEQGVATYTFPDDVAWDFLEPTDHGMNMAAKADIICFGTLAQRSSRSRNTIAAYLRHAPNALKIYDINLRQSFYDKERILSSLQMADVLKINDEELAVVASLLSLPDDEKTALRSLLSQFDLELAVLTRGENGSLLLTENASSDLPGVATTVVDTVGAGDSFTAALALGWHKGLELDAINRYAATVAAHVCRHAGGMPEMRADMHIDRKSE</sequence>
<dbReference type="CDD" id="cd01167">
    <property type="entry name" value="bac_FRK"/>
    <property type="match status" value="1"/>
</dbReference>
<keyword evidence="2" id="KW-0808">Transferase</keyword>
<organism evidence="5 6">
    <name type="scientific">Pseudodesulfovibrio profundus</name>
    <dbReference type="NCBI Taxonomy" id="57320"/>
    <lineage>
        <taxon>Bacteria</taxon>
        <taxon>Pseudomonadati</taxon>
        <taxon>Thermodesulfobacteriota</taxon>
        <taxon>Desulfovibrionia</taxon>
        <taxon>Desulfovibrionales</taxon>
        <taxon>Desulfovibrionaceae</taxon>
    </lineage>
</organism>
<dbReference type="EMBL" id="LT907975">
    <property type="protein sequence ID" value="SOB59117.1"/>
    <property type="molecule type" value="Genomic_DNA"/>
</dbReference>
<proteinExistence type="inferred from homology"/>
<dbReference type="SUPFAM" id="SSF53613">
    <property type="entry name" value="Ribokinase-like"/>
    <property type="match status" value="1"/>
</dbReference>
<name>A0A2C8FB55_9BACT</name>
<dbReference type="KEGG" id="pprf:DPRO_2212"/>
<gene>
    <name evidence="5" type="ORF">DPRO_2212</name>
</gene>
<dbReference type="AlphaFoldDB" id="A0A2C8FB55"/>
<dbReference type="PROSITE" id="PS00583">
    <property type="entry name" value="PFKB_KINASES_1"/>
    <property type="match status" value="1"/>
</dbReference>
<reference evidence="6" key="1">
    <citation type="submission" date="2017-09" db="EMBL/GenBank/DDBJ databases">
        <authorList>
            <person name="Regsiter A."/>
            <person name="William W."/>
        </authorList>
    </citation>
    <scope>NUCLEOTIDE SEQUENCE [LARGE SCALE GENOMIC DNA]</scope>
    <source>
        <strain evidence="6">500-1</strain>
    </source>
</reference>
<dbReference type="Gene3D" id="3.40.1190.20">
    <property type="match status" value="1"/>
</dbReference>
<dbReference type="PROSITE" id="PS00584">
    <property type="entry name" value="PFKB_KINASES_2"/>
    <property type="match status" value="1"/>
</dbReference>
<feature type="domain" description="Carbohydrate kinase PfkB" evidence="4">
    <location>
        <begin position="22"/>
        <end position="282"/>
    </location>
</feature>
<dbReference type="PANTHER" id="PTHR43085:SF57">
    <property type="entry name" value="CARBOHYDRATE KINASE PFKB DOMAIN-CONTAINING PROTEIN"/>
    <property type="match status" value="1"/>
</dbReference>
<comment type="similarity">
    <text evidence="1">Belongs to the carbohydrate kinase PfkB family.</text>
</comment>
<keyword evidence="6" id="KW-1185">Reference proteome</keyword>
<protein>
    <submittedName>
        <fullName evidence="5">Putative fructokinase</fullName>
    </submittedName>
</protein>
<dbReference type="InterPro" id="IPR050306">
    <property type="entry name" value="PfkB_Carbo_kinase"/>
</dbReference>
<dbReference type="OrthoDB" id="9779730at2"/>
<dbReference type="Proteomes" id="UP000219215">
    <property type="component" value="Chromosome DPRO"/>
</dbReference>
<accession>A0A2C8FB55</accession>
<evidence type="ECO:0000259" key="4">
    <source>
        <dbReference type="Pfam" id="PF00294"/>
    </source>
</evidence>